<dbReference type="AlphaFoldDB" id="A0A923L3E7"/>
<dbReference type="Proteomes" id="UP000637359">
    <property type="component" value="Unassembled WGS sequence"/>
</dbReference>
<sequence length="48" mass="5672">MDRVTDYQMNQQVNLHTDLSTVPLNKQYKNKPNMSCLVVDEYKKANQK</sequence>
<dbReference type="EMBL" id="JACOOL010000001">
    <property type="protein sequence ID" value="MBC5635742.1"/>
    <property type="molecule type" value="Genomic_DNA"/>
</dbReference>
<accession>A0A923L3E7</accession>
<reference evidence="1" key="1">
    <citation type="submission" date="2020-08" db="EMBL/GenBank/DDBJ databases">
        <title>Genome public.</title>
        <authorList>
            <person name="Liu C."/>
            <person name="Sun Q."/>
        </authorList>
    </citation>
    <scope>NUCLEOTIDE SEQUENCE</scope>
    <source>
        <strain evidence="1">BX22</strain>
    </source>
</reference>
<dbReference type="RefSeq" id="WP_186868427.1">
    <property type="nucleotide sequence ID" value="NZ_JACOOL010000001.1"/>
</dbReference>
<comment type="caution">
    <text evidence="1">The sequence shown here is derived from an EMBL/GenBank/DDBJ whole genome shotgun (WGS) entry which is preliminary data.</text>
</comment>
<gene>
    <name evidence="1" type="ORF">H8S33_02770</name>
</gene>
<evidence type="ECO:0000313" key="1">
    <source>
        <dbReference type="EMBL" id="MBC5635742.1"/>
    </source>
</evidence>
<protein>
    <submittedName>
        <fullName evidence="1">Uncharacterized protein</fullName>
    </submittedName>
</protein>
<name>A0A923L3E7_9BACI</name>
<evidence type="ECO:0000313" key="2">
    <source>
        <dbReference type="Proteomes" id="UP000637359"/>
    </source>
</evidence>
<proteinExistence type="predicted"/>
<organism evidence="1 2">
    <name type="scientific">Ornithinibacillus hominis</name>
    <dbReference type="NCBI Taxonomy" id="2763055"/>
    <lineage>
        <taxon>Bacteria</taxon>
        <taxon>Bacillati</taxon>
        <taxon>Bacillota</taxon>
        <taxon>Bacilli</taxon>
        <taxon>Bacillales</taxon>
        <taxon>Bacillaceae</taxon>
        <taxon>Ornithinibacillus</taxon>
    </lineage>
</organism>
<keyword evidence="2" id="KW-1185">Reference proteome</keyword>